<dbReference type="EMBL" id="CP034457">
    <property type="protein sequence ID" value="QBM87538.1"/>
    <property type="molecule type" value="Genomic_DNA"/>
</dbReference>
<dbReference type="AlphaFoldDB" id="A0A4P6XND1"/>
<evidence type="ECO:0000256" key="1">
    <source>
        <dbReference type="SAM" id="MobiDB-lite"/>
    </source>
</evidence>
<feature type="region of interest" description="Disordered" evidence="1">
    <location>
        <begin position="152"/>
        <end position="175"/>
    </location>
</feature>
<organism evidence="2 3">
    <name type="scientific">Metschnikowia aff. pulcherrima</name>
    <dbReference type="NCBI Taxonomy" id="2163413"/>
    <lineage>
        <taxon>Eukaryota</taxon>
        <taxon>Fungi</taxon>
        <taxon>Dikarya</taxon>
        <taxon>Ascomycota</taxon>
        <taxon>Saccharomycotina</taxon>
        <taxon>Pichiomycetes</taxon>
        <taxon>Metschnikowiaceae</taxon>
        <taxon>Metschnikowia</taxon>
    </lineage>
</organism>
<evidence type="ECO:0000313" key="3">
    <source>
        <dbReference type="Proteomes" id="UP000292447"/>
    </source>
</evidence>
<gene>
    <name evidence="2" type="ORF">METSCH_B07440</name>
</gene>
<evidence type="ECO:0000313" key="2">
    <source>
        <dbReference type="EMBL" id="QBM87538.1"/>
    </source>
</evidence>
<dbReference type="Proteomes" id="UP000292447">
    <property type="component" value="Chromosome II"/>
</dbReference>
<accession>A0A4P6XND1</accession>
<feature type="region of interest" description="Disordered" evidence="1">
    <location>
        <begin position="93"/>
        <end position="116"/>
    </location>
</feature>
<protein>
    <submittedName>
        <fullName evidence="2">Uncharacterized protein</fullName>
    </submittedName>
</protein>
<reference evidence="3" key="1">
    <citation type="submission" date="2019-03" db="EMBL/GenBank/DDBJ databases">
        <title>Snf2 controls pulcherriminic acid biosynthesis and connects pigmentation and antifungal activity of the yeast Metschnikowia pulcherrima.</title>
        <authorList>
            <person name="Gore-Lloyd D."/>
            <person name="Sumann I."/>
            <person name="Brachmann A.O."/>
            <person name="Schneeberger K."/>
            <person name="Ortiz-Merino R.A."/>
            <person name="Moreno-Beltran M."/>
            <person name="Schlaefli M."/>
            <person name="Kirner P."/>
            <person name="Santos Kron A."/>
            <person name="Wolfe K.H."/>
            <person name="Piel J."/>
            <person name="Ahrens C.H."/>
            <person name="Henk D."/>
            <person name="Freimoser F.M."/>
        </authorList>
    </citation>
    <scope>NUCLEOTIDE SEQUENCE [LARGE SCALE GENOMIC DNA]</scope>
    <source>
        <strain evidence="3">APC 1.2</strain>
    </source>
</reference>
<feature type="compositionally biased region" description="Polar residues" evidence="1">
    <location>
        <begin position="152"/>
        <end position="168"/>
    </location>
</feature>
<proteinExistence type="predicted"/>
<dbReference type="STRING" id="2163413.A0A4P6XND1"/>
<sequence>MHHQNISTHSLNENLYDISIENAAPKKRFVPRRAGLTLSLHSLEQKRPSEYYLTKIGANTALTANLLPSGLVIPKRAAKTLPPTPVAELPLAANAPVQTAKRPSSNVSDSSTDATKDSDDAVLVVLTPFDVPDSRLSLMTNYSTYLATKATDSPVSGNKYSGSESSLPSVPLQRPSVTPIAENRSAEDTSEDFGELALSLSTISLQAGNPGSTASVAPKLRASSTSSVLEIKRQPSYHKQLPLLSRQASAASLFGLLRAKTRYYNPQETKERKQLRKKLYEENDADDELLTNDLDLVFNVPVIKNHGELYRARRTESVPNMLLSRHDIVNDDDNKNPYKPAGAMKPCPLPGKLSRLNLSVDRIPQAIPELRVLPDDIMEETDSSYASTENDSAICNNISEFYTQRLLSYLTLARVSRDQQLSDRMPQFVKTHSSVEDISLISPEKLEVVDQLRPINLPPKKPADRTKHNRELHRVITDFEATTKHANNTRKSLGLLAVANQQSWLKLMLAEDRDFERKLNSDREKLRKLNWDSLVSGRFRFEYFKRVLLMGSSKGFADSVTSSVALLESKINGLSPQMKKAKDAEFIGMVEQAMQRPLLRNYLVQVAETDGADFDTRRFRENFRQLLYFKTFSDGGLQRHHQVFIIPIFLILFQSTESFSEICVLIESFDREVLSSENLAAINKKLSRWSDLTSMSQSNPVCKILKTFSSLQEFESLSATSLFEIIVQLNDRLPLSLSAPSTPIVAQSSFRPLSTTSSESEGSVKNNSVCSLDSVVTTDSDGLYSESSSLSLVGTFLQLLVIYSRSKNRKQKTINLFQAFLLTVFQYYHINWNSCGELVRCNKSIRLNNSSDQLMNLESFLDKWKEIFKKL</sequence>
<keyword evidence="3" id="KW-1185">Reference proteome</keyword>
<name>A0A4P6XND1_9ASCO</name>